<name>A0A1D7UTY6_9LEPT</name>
<accession>A0A1D7UTY6</accession>
<protein>
    <submittedName>
        <fullName evidence="1">Uncharacterized protein</fullName>
    </submittedName>
</protein>
<dbReference type="EMBL" id="CP015217">
    <property type="protein sequence ID" value="AOP33077.1"/>
    <property type="molecule type" value="Genomic_DNA"/>
</dbReference>
<keyword evidence="2" id="KW-1185">Reference proteome</keyword>
<dbReference type="AlphaFoldDB" id="A0A1D7UTY6"/>
<proteinExistence type="predicted"/>
<reference evidence="1 2" key="1">
    <citation type="submission" date="2016-04" db="EMBL/GenBank/DDBJ databases">
        <title>Complete genome seqeunce of Leptospira alstonii serovar Room22.</title>
        <authorList>
            <person name="Nally J.E."/>
            <person name="Bayles D.O."/>
            <person name="Hurley D."/>
            <person name="Fanning S."/>
            <person name="McMahon B.J."/>
            <person name="Arent Z."/>
        </authorList>
    </citation>
    <scope>NUCLEOTIDE SEQUENCE [LARGE SCALE GENOMIC DNA]</scope>
    <source>
        <strain evidence="1 2">GWTS #1</strain>
    </source>
</reference>
<evidence type="ECO:0000313" key="1">
    <source>
        <dbReference type="EMBL" id="AOP33077.1"/>
    </source>
</evidence>
<gene>
    <name evidence="1" type="ORF">A0128_03905</name>
</gene>
<organism evidence="1 2">
    <name type="scientific">Leptospira tipperaryensis</name>
    <dbReference type="NCBI Taxonomy" id="2564040"/>
    <lineage>
        <taxon>Bacteria</taxon>
        <taxon>Pseudomonadati</taxon>
        <taxon>Spirochaetota</taxon>
        <taxon>Spirochaetia</taxon>
        <taxon>Leptospirales</taxon>
        <taxon>Leptospiraceae</taxon>
        <taxon>Leptospira</taxon>
    </lineage>
</organism>
<dbReference type="Proteomes" id="UP000094197">
    <property type="component" value="Chromosome 1"/>
</dbReference>
<dbReference type="KEGG" id="laj:A0128_03905"/>
<evidence type="ECO:0000313" key="2">
    <source>
        <dbReference type="Proteomes" id="UP000094197"/>
    </source>
</evidence>
<sequence length="85" mass="10067">MLIAEPKNRERLFYMESKKRYNRINEDNQDRRLIASRAFLSCDDVQKIYEFDGSGKITSRNAGMLNLSRYKNHSMSGFLLTRRSL</sequence>